<organism evidence="2 3">
    <name type="scientific">Bionectria ochroleuca</name>
    <name type="common">Gliocladium roseum</name>
    <dbReference type="NCBI Taxonomy" id="29856"/>
    <lineage>
        <taxon>Eukaryota</taxon>
        <taxon>Fungi</taxon>
        <taxon>Dikarya</taxon>
        <taxon>Ascomycota</taxon>
        <taxon>Pezizomycotina</taxon>
        <taxon>Sordariomycetes</taxon>
        <taxon>Hypocreomycetidae</taxon>
        <taxon>Hypocreales</taxon>
        <taxon>Bionectriaceae</taxon>
        <taxon>Clonostachys</taxon>
    </lineage>
</organism>
<name>A0A8H7N083_BIOOC</name>
<evidence type="ECO:0000313" key="2">
    <source>
        <dbReference type="EMBL" id="KAF9742329.1"/>
    </source>
</evidence>
<reference evidence="2" key="1">
    <citation type="submission" date="2020-10" db="EMBL/GenBank/DDBJ databases">
        <title>High-Quality Genome Resource of Clonostachys rosea strain S41 by Oxford Nanopore Long-Read Sequencing.</title>
        <authorList>
            <person name="Wang H."/>
        </authorList>
    </citation>
    <scope>NUCLEOTIDE SEQUENCE</scope>
    <source>
        <strain evidence="2">S41</strain>
    </source>
</reference>
<dbReference type="AlphaFoldDB" id="A0A8H7N083"/>
<gene>
    <name evidence="2" type="ORF">IM811_009629</name>
</gene>
<accession>A0A8H7N083</accession>
<feature type="compositionally biased region" description="Low complexity" evidence="1">
    <location>
        <begin position="122"/>
        <end position="149"/>
    </location>
</feature>
<dbReference type="EMBL" id="JADCTT010000022">
    <property type="protein sequence ID" value="KAF9742329.1"/>
    <property type="molecule type" value="Genomic_DNA"/>
</dbReference>
<evidence type="ECO:0000256" key="1">
    <source>
        <dbReference type="SAM" id="MobiDB-lite"/>
    </source>
</evidence>
<comment type="caution">
    <text evidence="2">The sequence shown here is derived from an EMBL/GenBank/DDBJ whole genome shotgun (WGS) entry which is preliminary data.</text>
</comment>
<feature type="region of interest" description="Disordered" evidence="1">
    <location>
        <begin position="122"/>
        <end position="151"/>
    </location>
</feature>
<proteinExistence type="predicted"/>
<sequence length="179" mass="18056">MSSTVSATSSSSSAAPTSQCAAVLYSQPGENNDIVCGVPYQQEYIGFMEDCCKGADVVSYYNNCGLSCLIVDQTVGDFKNCMNKVHKVPDQFPFCSGNSTDDSRKATGTKIDLPASLTASVVGDSSSTSATGTKTASSATGSSTSGSSSSDDKGAAASFGVSKMAVAVGALLLGTFIVA</sequence>
<protein>
    <submittedName>
        <fullName evidence="2">Uncharacterized protein</fullName>
    </submittedName>
</protein>
<evidence type="ECO:0000313" key="3">
    <source>
        <dbReference type="Proteomes" id="UP000616885"/>
    </source>
</evidence>
<dbReference type="Proteomes" id="UP000616885">
    <property type="component" value="Unassembled WGS sequence"/>
</dbReference>